<feature type="region of interest" description="Disordered" evidence="8">
    <location>
        <begin position="42"/>
        <end position="82"/>
    </location>
</feature>
<feature type="compositionally biased region" description="Acidic residues" evidence="8">
    <location>
        <begin position="1827"/>
        <end position="1836"/>
    </location>
</feature>
<dbReference type="GO" id="GO:0000964">
    <property type="term" value="P:mitochondrial RNA 5'-end processing"/>
    <property type="evidence" value="ECO:0007669"/>
    <property type="project" value="TreeGrafter"/>
</dbReference>
<feature type="compositionally biased region" description="Polar residues" evidence="8">
    <location>
        <begin position="1944"/>
        <end position="1968"/>
    </location>
</feature>
<dbReference type="KEGG" id="clup:CLUP02_08089"/>
<feature type="compositionally biased region" description="Polar residues" evidence="8">
    <location>
        <begin position="1290"/>
        <end position="1299"/>
    </location>
</feature>
<evidence type="ECO:0000256" key="1">
    <source>
        <dbReference type="ARBA" id="ARBA00004123"/>
    </source>
</evidence>
<evidence type="ECO:0000313" key="9">
    <source>
        <dbReference type="EMBL" id="UQC82599.1"/>
    </source>
</evidence>
<dbReference type="Pfam" id="PF08634">
    <property type="entry name" value="Pet127"/>
    <property type="match status" value="1"/>
</dbReference>
<keyword evidence="3" id="KW-0132">Cell division</keyword>
<gene>
    <name evidence="9" type="ORF">CLUP02_08089</name>
</gene>
<feature type="compositionally biased region" description="Low complexity" evidence="8">
    <location>
        <begin position="230"/>
        <end position="239"/>
    </location>
</feature>
<evidence type="ECO:0000256" key="8">
    <source>
        <dbReference type="SAM" id="MobiDB-lite"/>
    </source>
</evidence>
<dbReference type="GO" id="GO:0005634">
    <property type="term" value="C:nucleus"/>
    <property type="evidence" value="ECO:0007669"/>
    <property type="project" value="UniProtKB-SubCell"/>
</dbReference>
<feature type="region of interest" description="Disordered" evidence="8">
    <location>
        <begin position="1112"/>
        <end position="1197"/>
    </location>
</feature>
<dbReference type="Proteomes" id="UP000830671">
    <property type="component" value="Chromosome 4"/>
</dbReference>
<dbReference type="GO" id="GO:0051301">
    <property type="term" value="P:cell division"/>
    <property type="evidence" value="ECO:0007669"/>
    <property type="project" value="UniProtKB-KW"/>
</dbReference>
<evidence type="ECO:0000256" key="7">
    <source>
        <dbReference type="ARBA" id="ARBA00023306"/>
    </source>
</evidence>
<feature type="compositionally biased region" description="Basic and acidic residues" evidence="8">
    <location>
        <begin position="2254"/>
        <end position="2301"/>
    </location>
</feature>
<feature type="compositionally biased region" description="Acidic residues" evidence="8">
    <location>
        <begin position="2242"/>
        <end position="2253"/>
    </location>
</feature>
<feature type="compositionally biased region" description="Low complexity" evidence="8">
    <location>
        <begin position="1224"/>
        <end position="1238"/>
    </location>
</feature>
<feature type="compositionally biased region" description="Basic and acidic residues" evidence="8">
    <location>
        <begin position="1112"/>
        <end position="1144"/>
    </location>
</feature>
<comment type="similarity">
    <text evidence="2">Belongs to the SCC4/mau-2 family.</text>
</comment>
<organism evidence="9 10">
    <name type="scientific">Colletotrichum lupini</name>
    <dbReference type="NCBI Taxonomy" id="145971"/>
    <lineage>
        <taxon>Eukaryota</taxon>
        <taxon>Fungi</taxon>
        <taxon>Dikarya</taxon>
        <taxon>Ascomycota</taxon>
        <taxon>Pezizomycotina</taxon>
        <taxon>Sordariomycetes</taxon>
        <taxon>Hypocreomycetidae</taxon>
        <taxon>Glomerellales</taxon>
        <taxon>Glomerellaceae</taxon>
        <taxon>Colletotrichum</taxon>
        <taxon>Colletotrichum acutatum species complex</taxon>
    </lineage>
</organism>
<keyword evidence="6" id="KW-0539">Nucleus</keyword>
<keyword evidence="10" id="KW-1185">Reference proteome</keyword>
<feature type="compositionally biased region" description="Basic and acidic residues" evidence="8">
    <location>
        <begin position="2086"/>
        <end position="2096"/>
    </location>
</feature>
<feature type="region of interest" description="Disordered" evidence="8">
    <location>
        <begin position="1389"/>
        <end position="1418"/>
    </location>
</feature>
<feature type="compositionally biased region" description="Low complexity" evidence="8">
    <location>
        <begin position="135"/>
        <end position="157"/>
    </location>
</feature>
<dbReference type="GO" id="GO:0007059">
    <property type="term" value="P:chromosome segregation"/>
    <property type="evidence" value="ECO:0007669"/>
    <property type="project" value="UniProtKB-KW"/>
</dbReference>
<feature type="region of interest" description="Disordered" evidence="8">
    <location>
        <begin position="273"/>
        <end position="326"/>
    </location>
</feature>
<proteinExistence type="inferred from homology"/>
<dbReference type="GO" id="GO:0007064">
    <property type="term" value="P:mitotic sister chromatid cohesion"/>
    <property type="evidence" value="ECO:0007669"/>
    <property type="project" value="InterPro"/>
</dbReference>
<evidence type="ECO:0000256" key="4">
    <source>
        <dbReference type="ARBA" id="ARBA00022776"/>
    </source>
</evidence>
<feature type="compositionally biased region" description="Low complexity" evidence="8">
    <location>
        <begin position="201"/>
        <end position="222"/>
    </location>
</feature>
<dbReference type="EMBL" id="CP019476">
    <property type="protein sequence ID" value="UQC82599.1"/>
    <property type="molecule type" value="Genomic_DNA"/>
</dbReference>
<dbReference type="InterPro" id="IPR013943">
    <property type="entry name" value="Pet127"/>
</dbReference>
<feature type="compositionally biased region" description="Polar residues" evidence="8">
    <location>
        <begin position="1977"/>
        <end position="1993"/>
    </location>
</feature>
<feature type="compositionally biased region" description="Polar residues" evidence="8">
    <location>
        <begin position="306"/>
        <end position="326"/>
    </location>
</feature>
<evidence type="ECO:0000313" key="10">
    <source>
        <dbReference type="Proteomes" id="UP000830671"/>
    </source>
</evidence>
<feature type="region of interest" description="Disordered" evidence="8">
    <location>
        <begin position="2078"/>
        <end position="2100"/>
    </location>
</feature>
<accession>A0A9Q8WGK7</accession>
<feature type="compositionally biased region" description="Polar residues" evidence="8">
    <location>
        <begin position="286"/>
        <end position="296"/>
    </location>
</feature>
<dbReference type="RefSeq" id="XP_049144222.1">
    <property type="nucleotide sequence ID" value="XM_049287079.1"/>
</dbReference>
<feature type="compositionally biased region" description="Polar residues" evidence="8">
    <location>
        <begin position="43"/>
        <end position="54"/>
    </location>
</feature>
<evidence type="ECO:0000256" key="6">
    <source>
        <dbReference type="ARBA" id="ARBA00023242"/>
    </source>
</evidence>
<feature type="compositionally biased region" description="Low complexity" evidence="8">
    <location>
        <begin position="1307"/>
        <end position="1316"/>
    </location>
</feature>
<dbReference type="PANTHER" id="PTHR31014">
    <property type="entry name" value="MITOCHONDRIAL TRANSLATION SYSTEM COMPONENT PET127-RELATED"/>
    <property type="match status" value="1"/>
</dbReference>
<dbReference type="Pfam" id="PF10345">
    <property type="entry name" value="Cohesin_load"/>
    <property type="match status" value="1"/>
</dbReference>
<feature type="region of interest" description="Disordered" evidence="8">
    <location>
        <begin position="128"/>
        <end position="243"/>
    </location>
</feature>
<evidence type="ECO:0000256" key="5">
    <source>
        <dbReference type="ARBA" id="ARBA00022829"/>
    </source>
</evidence>
<keyword evidence="7" id="KW-0131">Cell cycle</keyword>
<evidence type="ECO:0000256" key="3">
    <source>
        <dbReference type="ARBA" id="ARBA00022618"/>
    </source>
</evidence>
<keyword evidence="5" id="KW-0159">Chromosome partition</keyword>
<dbReference type="GeneID" id="73342089"/>
<dbReference type="PANTHER" id="PTHR31014:SF0">
    <property type="entry name" value="MITOCHONDRIAL TRANSLATION SYSTEM COMPONENT PET127-RELATED"/>
    <property type="match status" value="1"/>
</dbReference>
<feature type="compositionally biased region" description="Pro residues" evidence="8">
    <location>
        <begin position="185"/>
        <end position="195"/>
    </location>
</feature>
<feature type="region of interest" description="Disordered" evidence="8">
    <location>
        <begin position="1222"/>
        <end position="1243"/>
    </location>
</feature>
<feature type="region of interest" description="Disordered" evidence="8">
    <location>
        <begin position="2242"/>
        <end position="2301"/>
    </location>
</feature>
<feature type="region of interest" description="Disordered" evidence="8">
    <location>
        <begin position="1281"/>
        <end position="1327"/>
    </location>
</feature>
<dbReference type="GO" id="GO:0005740">
    <property type="term" value="C:mitochondrial envelope"/>
    <property type="evidence" value="ECO:0007669"/>
    <property type="project" value="TreeGrafter"/>
</dbReference>
<comment type="subcellular location">
    <subcellularLocation>
        <location evidence="1">Nucleus</location>
    </subcellularLocation>
</comment>
<evidence type="ECO:0000256" key="2">
    <source>
        <dbReference type="ARBA" id="ARBA00008585"/>
    </source>
</evidence>
<dbReference type="InterPro" id="IPR019440">
    <property type="entry name" value="MAU2"/>
</dbReference>
<protein>
    <submittedName>
        <fullName evidence="9">Mitochondrial membrane protein Pet127</fullName>
    </submittedName>
</protein>
<name>A0A9Q8WGK7_9PEZI</name>
<feature type="region of interest" description="Disordered" evidence="8">
    <location>
        <begin position="1931"/>
        <end position="1993"/>
    </location>
</feature>
<reference evidence="9" key="1">
    <citation type="journal article" date="2021" name="Mol. Plant Microbe Interact.">
        <title>Complete Genome Sequence of the Plant-Pathogenic Fungus Colletotrichum lupini.</title>
        <authorList>
            <person name="Baroncelli R."/>
            <person name="Pensec F."/>
            <person name="Da Lio D."/>
            <person name="Boufleur T."/>
            <person name="Vicente I."/>
            <person name="Sarrocco S."/>
            <person name="Picot A."/>
            <person name="Baraldi E."/>
            <person name="Sukno S."/>
            <person name="Thon M."/>
            <person name="Le Floch G."/>
        </authorList>
    </citation>
    <scope>NUCLEOTIDE SEQUENCE</scope>
    <source>
        <strain evidence="9">IMI 504893</strain>
    </source>
</reference>
<feature type="region of interest" description="Disordered" evidence="8">
    <location>
        <begin position="1824"/>
        <end position="1859"/>
    </location>
</feature>
<keyword evidence="4" id="KW-0498">Mitosis</keyword>
<sequence>MVCASPNLIGTSFLEEPRDLQVRLLDSNRVATIPKMTYRGSLPSGQAFSGQQHVPQPYHDPYGNSNGNGGGSGNGQNQNYANAAYGSHGQVQPIHGSYHHQPPAQAPTPILPAPTPMNMQANGYGQFPAYGGTFPQQQQQQQPQYPHHHQLQQPFPHGNTMNVQFAPPHSPFVQTTHASRSPALAPAPTPTPTPPIYAEYQPTQQPQQPQHQPQFQPHFQQQPQPPPQTPQQLQQLQQQRSPQVFPAVPQYAQFSQPPMGQSQAVPVLNQTFAEPSPVQPSPEPHFTNSPTVQPARSPSIARKSPAISSMNSPAISSRGSPALSTKARSYDTTTILVHVAEECFEKARRGVQRVAVSGSDEQLREYQKLITTGLACLEAAFQSNRLSPRQEAKARLRYASILCDETENLQEAETALSKGITICDKHRYADLKYCMQYLLLKVLFQRNQKAAFIAVDKNIADCLTFKHIHWVYAFRLLKATFHVHAGSPPDAAVLDNLRAIAVLAGERGDNAMVVFASLLEGLSVLRNMRPDTIERVQTCLAQATKFQLDPSVQIPQLDVLMLLLDLACSMHQKTPDILIHKLRTLQAKLDANLGSQTWTDLNPEILIPVKKHNSTSATLSDDTSAILRSGPTNGQHDYIVMTFLNRLEIIVLTYTFSGLAGMYRPGSDPKRSHEFWKEGFDVLAKWNKEIAPSVPAASLRESMEQAKWRTEIFCYLQALTGLYFATHSQWPKVEQCVAQLQQAITPAVNEIFSVFSLYLSGVYHQGTGDLETALLLFEDERLSIDAGRGGSGGRKPAKLELCVLAALNRIWILQDSSYRDEMTSTELLDQLRPMCTEHQDPDIRTAFNLVQATAQTMPPPSMHQIKTSITNSLNGSRVTGNTHCLAIALSIMRSRLFDNVVGEQALKSARAASTQAKRSGNLLWMSVADGMLADSFEVQALFADAEAARQTATDYAGFGLSVDHVFTALWTGVCLSAATTSIPLVIYIKLANIEVWQATKIVFFTAFLTARGMRSAHARTKIPLDPAHFKLPVNVQGYKSSPFSLNASCKHPAPSKGGKLLRLCVLPALPFSTMSDATLFLPDHSPGPKDDAEHSNDAIPDAEVNIMKDAQVKAKSGLEPRSKEKRKSNTEPRSDAKPQSDTKLRGGRTAKSMKPTPKKTSPKAQSRAGAPSSRKTSAKQGKPTDSEKPVDSQPAPEVIKQVFESLKKLEHSYASINSRLSNIKEGTAEATAEGAKAGSGKKGELDAFVAKQSDKLGGKLKMISGTLDVLKSVLRSQSIPLDHLAKRPSATKSSGTTSGDAARPKGQSRQAQSQSAPRGKARKDEMRVKVRKVLLGEERKPIPQDPMKTSWTSLENRLTGVDKAPLVLAAAAAGTSALGAARSAADTATDATAANETAKNDSEAPPTKPKRTKKSEKPLVNVKRVHAESLRLVPVEIPDTPEVPKLAYGLDRVLFNPGVYHMQDPRSRVFNFDPYLGDIMPISEFDFNALQKYVTSSKDNTLISLAAKLGRKYTGSTSSMTQTLSHFHFLLSAWRPINPDNMSRQFTPEYSSFTAISRAPAASFLHFNEGVYAIDADKEYDSASILSMLGKSMEKQLTLPREEFEKYRRANSDQITEEERNAAEAFHYTTMGDFLMRSQLDAYDPRLPGSGMFDLKTRAVVSIRMDAQQFHKGLGYEIRRRYGQWESFEREYFDMIRSAFLKYSLQVRMGRMDGIFVAFHNTQRIFGFQYIPINEMDQAIHGTFYRNLGDQEFKLSLHLLNKVLDRATERFPGRSIRLHVETRPTDPPFMYVFAKPVTKEDIDKVQTRNQAAVREFEEQILGMASEESSEPEMQDSEVERSVGQEEDEEAVSVDVSSPESSSQVWQTQAFWEEMQEKVNEAVEDDALGIGHVREAIHDALEQSALLKARTPEEARWYVDGLLEALTRNQASEAQDIDGKDDQTDAMSASDIDTPSADVTQALESSTAQEAVPAASEGTESVQETDKGSSLQRSSRNLGLKELILRVASNVDENLDVEETTDIPEDDATSDVSKLRTFERILSKLVAESKQSEIKTNPQASEMEEATTEMFDDLNPSISQTAASTESPKDSEGKETQVDETPELDIVDNELLGMVLTVRNRVNGEYAPRPDPKAGVSGWTVEYSIEELPAGRAEHLYKAVQVRRKKALSNDKDAKGPDPWYQMFSGKLEQMSKRGRKFRAKMEETAKEHPVHVFGMDDPVTYDEAFGHRAQWKTVSWDETTDELREDDLDEETLKEDIFQENKLNEAELKESQPKEDEPKKNEPQESEPKKEELQEDKPRDS</sequence>